<feature type="domain" description="AMP-dependent synthetase/ligase" evidence="23">
    <location>
        <begin position="99"/>
        <end position="449"/>
    </location>
</feature>
<keyword evidence="12 22" id="KW-0472">Membrane</keyword>
<dbReference type="GO" id="GO:0005886">
    <property type="term" value="C:plasma membrane"/>
    <property type="evidence" value="ECO:0007669"/>
    <property type="project" value="UniProtKB-SubCell"/>
</dbReference>
<dbReference type="WBParaSite" id="EVEC_0000287101-mRNA-1">
    <property type="protein sequence ID" value="EVEC_0000287101-mRNA-1"/>
    <property type="gene ID" value="EVEC_0000287101"/>
</dbReference>
<dbReference type="STRING" id="51028.A0A0N4UZ35"/>
<proteinExistence type="inferred from homology"/>
<evidence type="ECO:0000256" key="11">
    <source>
        <dbReference type="ARBA" id="ARBA00023055"/>
    </source>
</evidence>
<evidence type="ECO:0000256" key="4">
    <source>
        <dbReference type="ARBA" id="ARBA00022475"/>
    </source>
</evidence>
<organism evidence="27">
    <name type="scientific">Enterobius vermicularis</name>
    <name type="common">Human pinworm</name>
    <dbReference type="NCBI Taxonomy" id="51028"/>
    <lineage>
        <taxon>Eukaryota</taxon>
        <taxon>Metazoa</taxon>
        <taxon>Ecdysozoa</taxon>
        <taxon>Nematoda</taxon>
        <taxon>Chromadorea</taxon>
        <taxon>Rhabditida</taxon>
        <taxon>Spirurina</taxon>
        <taxon>Oxyuridomorpha</taxon>
        <taxon>Oxyuroidea</taxon>
        <taxon>Oxyuridae</taxon>
        <taxon>Enterobius</taxon>
    </lineage>
</organism>
<dbReference type="NCBIfam" id="NF006134">
    <property type="entry name" value="PRK08279.1"/>
    <property type="match status" value="1"/>
</dbReference>
<dbReference type="PANTHER" id="PTHR43107">
    <property type="entry name" value="LONG-CHAIN FATTY ACID TRANSPORT PROTEIN"/>
    <property type="match status" value="1"/>
</dbReference>
<evidence type="ECO:0000256" key="14">
    <source>
        <dbReference type="ARBA" id="ARBA00026121"/>
    </source>
</evidence>
<evidence type="ECO:0000256" key="6">
    <source>
        <dbReference type="ARBA" id="ARBA00022692"/>
    </source>
</evidence>
<evidence type="ECO:0000256" key="13">
    <source>
        <dbReference type="ARBA" id="ARBA00023140"/>
    </source>
</evidence>
<comment type="catalytic activity">
    <reaction evidence="15">
        <text>a very long-chain fatty acid + ATP + CoA = a very long-chain fatty acyl-CoA + AMP + diphosphate</text>
        <dbReference type="Rhea" id="RHEA:54536"/>
        <dbReference type="ChEBI" id="CHEBI:30616"/>
        <dbReference type="ChEBI" id="CHEBI:33019"/>
        <dbReference type="ChEBI" id="CHEBI:57287"/>
        <dbReference type="ChEBI" id="CHEBI:58950"/>
        <dbReference type="ChEBI" id="CHEBI:138261"/>
        <dbReference type="ChEBI" id="CHEBI:456215"/>
    </reaction>
    <physiologicalReaction direction="left-to-right" evidence="15">
        <dbReference type="Rhea" id="RHEA:54537"/>
    </physiologicalReaction>
</comment>
<evidence type="ECO:0000256" key="20">
    <source>
        <dbReference type="ARBA" id="ARBA00068795"/>
    </source>
</evidence>
<dbReference type="FunFam" id="3.30.300.30:FF:000002">
    <property type="entry name" value="Long-chain fatty acid transport protein 1"/>
    <property type="match status" value="1"/>
</dbReference>
<keyword evidence="3" id="KW-0813">Transport</keyword>
<dbReference type="GO" id="GO:0004467">
    <property type="term" value="F:long-chain fatty acid-CoA ligase activity"/>
    <property type="evidence" value="ECO:0007669"/>
    <property type="project" value="UniProtKB-EC"/>
</dbReference>
<reference evidence="25 26" key="2">
    <citation type="submission" date="2018-10" db="EMBL/GenBank/DDBJ databases">
        <authorList>
            <consortium name="Pathogen Informatics"/>
        </authorList>
    </citation>
    <scope>NUCLEOTIDE SEQUENCE [LARGE SCALE GENOMIC DNA]</scope>
</reference>
<evidence type="ECO:0000259" key="24">
    <source>
        <dbReference type="Pfam" id="PF13193"/>
    </source>
</evidence>
<keyword evidence="6 22" id="KW-0812">Transmembrane</keyword>
<keyword evidence="4" id="KW-1003">Cell membrane</keyword>
<evidence type="ECO:0000256" key="19">
    <source>
        <dbReference type="ARBA" id="ARBA00060276"/>
    </source>
</evidence>
<evidence type="ECO:0000259" key="23">
    <source>
        <dbReference type="Pfam" id="PF00501"/>
    </source>
</evidence>
<feature type="transmembrane region" description="Helical" evidence="22">
    <location>
        <begin position="21"/>
        <end position="54"/>
    </location>
</feature>
<evidence type="ECO:0000256" key="8">
    <source>
        <dbReference type="ARBA" id="ARBA00022832"/>
    </source>
</evidence>
<dbReference type="Pfam" id="PF00501">
    <property type="entry name" value="AMP-binding"/>
    <property type="match status" value="1"/>
</dbReference>
<keyword evidence="26" id="KW-1185">Reference proteome</keyword>
<dbReference type="EMBL" id="UXUI01007407">
    <property type="protein sequence ID" value="VDD87436.1"/>
    <property type="molecule type" value="Genomic_DNA"/>
</dbReference>
<keyword evidence="8" id="KW-0276">Fatty acid metabolism</keyword>
<dbReference type="InterPro" id="IPR000873">
    <property type="entry name" value="AMP-dep_synth/lig_dom"/>
</dbReference>
<dbReference type="Pfam" id="PF13193">
    <property type="entry name" value="AMP-binding_C"/>
    <property type="match status" value="1"/>
</dbReference>
<protein>
    <recommendedName>
        <fullName evidence="20">Very long-chain fatty acid transport protein</fullName>
        <ecNumber evidence="14">6.2.1.3</ecNumber>
    </recommendedName>
    <alternativeName>
        <fullName evidence="16">Long-chain-fatty-acid--CoA ligase</fullName>
    </alternativeName>
    <alternativeName>
        <fullName evidence="21">Very-long-chain acyl-CoA synthetase</fullName>
    </alternativeName>
</protein>
<keyword evidence="10 22" id="KW-1133">Transmembrane helix</keyword>
<dbReference type="GO" id="GO:0005778">
    <property type="term" value="C:peroxisomal membrane"/>
    <property type="evidence" value="ECO:0007669"/>
    <property type="project" value="UniProtKB-SubCell"/>
</dbReference>
<reference evidence="27" key="1">
    <citation type="submission" date="2017-02" db="UniProtKB">
        <authorList>
            <consortium name="WormBaseParasite"/>
        </authorList>
    </citation>
    <scope>IDENTIFICATION</scope>
</reference>
<evidence type="ECO:0000313" key="25">
    <source>
        <dbReference type="EMBL" id="VDD87436.1"/>
    </source>
</evidence>
<evidence type="ECO:0000256" key="10">
    <source>
        <dbReference type="ARBA" id="ARBA00022989"/>
    </source>
</evidence>
<evidence type="ECO:0000256" key="7">
    <source>
        <dbReference type="ARBA" id="ARBA00022741"/>
    </source>
</evidence>
<dbReference type="GO" id="GO:0005324">
    <property type="term" value="F:long-chain fatty acid transmembrane transporter activity"/>
    <property type="evidence" value="ECO:0007669"/>
    <property type="project" value="TreeGrafter"/>
</dbReference>
<dbReference type="OrthoDB" id="288590at2759"/>
<dbReference type="Gene3D" id="3.30.300.30">
    <property type="match status" value="1"/>
</dbReference>
<evidence type="ECO:0000256" key="12">
    <source>
        <dbReference type="ARBA" id="ARBA00023136"/>
    </source>
</evidence>
<dbReference type="InterPro" id="IPR025110">
    <property type="entry name" value="AMP-bd_C"/>
</dbReference>
<evidence type="ECO:0000313" key="27">
    <source>
        <dbReference type="WBParaSite" id="EVEC_0000287101-mRNA-1"/>
    </source>
</evidence>
<evidence type="ECO:0000256" key="5">
    <source>
        <dbReference type="ARBA" id="ARBA00022598"/>
    </source>
</evidence>
<keyword evidence="5" id="KW-0436">Ligase</keyword>
<dbReference type="InterPro" id="IPR045851">
    <property type="entry name" value="AMP-bd_C_sf"/>
</dbReference>
<dbReference type="SUPFAM" id="SSF56801">
    <property type="entry name" value="Acetyl-CoA synthetase-like"/>
    <property type="match status" value="1"/>
</dbReference>
<evidence type="ECO:0000256" key="3">
    <source>
        <dbReference type="ARBA" id="ARBA00022448"/>
    </source>
</evidence>
<gene>
    <name evidence="25" type="ORF">EVEC_LOCUS2579</name>
</gene>
<dbReference type="GO" id="GO:0044539">
    <property type="term" value="P:long-chain fatty acid import into cell"/>
    <property type="evidence" value="ECO:0007669"/>
    <property type="project" value="TreeGrafter"/>
</dbReference>
<name>A0A0N4UZ35_ENTVE</name>
<dbReference type="FunFam" id="3.40.50.12780:FF:000019">
    <property type="entry name" value="Long-chain fatty acid transporter"/>
    <property type="match status" value="1"/>
</dbReference>
<evidence type="ECO:0000256" key="2">
    <source>
        <dbReference type="ARBA" id="ARBA00006432"/>
    </source>
</evidence>
<dbReference type="PROSITE" id="PS00455">
    <property type="entry name" value="AMP_BINDING"/>
    <property type="match status" value="1"/>
</dbReference>
<accession>A0A0N4UZ35</accession>
<comment type="catalytic activity">
    <reaction evidence="18">
        <text>tetracosanoate + ATP + CoA = tetracosanoyl-CoA + AMP + diphosphate</text>
        <dbReference type="Rhea" id="RHEA:33639"/>
        <dbReference type="ChEBI" id="CHEBI:30616"/>
        <dbReference type="ChEBI" id="CHEBI:31014"/>
        <dbReference type="ChEBI" id="CHEBI:33019"/>
        <dbReference type="ChEBI" id="CHEBI:57287"/>
        <dbReference type="ChEBI" id="CHEBI:65052"/>
        <dbReference type="ChEBI" id="CHEBI:456215"/>
    </reaction>
    <physiologicalReaction direction="left-to-right" evidence="18">
        <dbReference type="Rhea" id="RHEA:33640"/>
    </physiologicalReaction>
</comment>
<dbReference type="GO" id="GO:0005789">
    <property type="term" value="C:endoplasmic reticulum membrane"/>
    <property type="evidence" value="ECO:0007669"/>
    <property type="project" value="TreeGrafter"/>
</dbReference>
<dbReference type="InterPro" id="IPR042099">
    <property type="entry name" value="ANL_N_sf"/>
</dbReference>
<dbReference type="Proteomes" id="UP000274131">
    <property type="component" value="Unassembled WGS sequence"/>
</dbReference>
<sequence>MSHRTFQSFRQEIPIVSDFALHDIFSILLFTGLIGFTRLSAAYFLLLSFVMWVIHKYSDFIYRSYLTLNRDIGGLCLLLSVKMDLRRRLAENKGLHEIFAETVERYPNKTALIDIESGRYLTFTELDQEANKYANYFQSIGYRSGDVVALFMENSADFVALWLGLAKIGVVSAWINSNLKLEPLAHCINTSKAKAVVCSKRLQQAMEDVVDKKLLNNDVITLYRFGDNDETPGTLKDLVKDCNISEPQKQDSVHFKSVLCFIYTSGTTGMPKAAVMKNFRYYWMAMGAAKTFKITNEDRIYVAMPLYHTAAGIVGIGQTLINGCTCVIRRKFSASNFWKDCVEYQCTASQYIGEICRYLLAQKVTTEEKNHKIRLMYGNGLRKEIWEHFVTRFRVVIGEVYGSTEGTSTLVNVDGHPGACGFLPISPLTKYLHPVRLVKVDDVTGEVLRDKNGFCIACNPGETGAMVSSIRKNNPLLIYEGYVNDKDSDKKILHNVFKDGDSAFLTGDILHWDRLGYVYFKDRTGDTYRWKGENVSTTEVEAILHPMSCVEDATVYGVTIPGKEGRAGMAAVVMKEDAGLSDEEFVQRIKERLDCSLASYAIPVFIRLCSSVDKTGTYKLIKTNLIKMGYQLGIEDNRVYFRDAITGGYVPLSPDILAEINTGEYAKL</sequence>
<keyword evidence="7" id="KW-0547">Nucleotide-binding</keyword>
<keyword evidence="9" id="KW-0067">ATP-binding</keyword>
<evidence type="ECO:0000256" key="21">
    <source>
        <dbReference type="ARBA" id="ARBA00078285"/>
    </source>
</evidence>
<keyword evidence="8" id="KW-0443">Lipid metabolism</keyword>
<dbReference type="EC" id="6.2.1.3" evidence="14"/>
<evidence type="ECO:0000256" key="9">
    <source>
        <dbReference type="ARBA" id="ARBA00022840"/>
    </source>
</evidence>
<comment type="subcellular location">
    <subcellularLocation>
        <location evidence="1">Cell membrane</location>
        <topology evidence="1">Multi-pass membrane protein</topology>
    </subcellularLocation>
    <subcellularLocation>
        <location evidence="17">Peroxisome membrane</location>
    </subcellularLocation>
</comment>
<comment type="function">
    <text evidence="19">Acyl-CoA synthetase required for both the import of long chain fatty acids (LCFAs) (C14-C18) and the activation very long chain fatty acids (VLCFAs) (C20-C26) by esterification of the fatty acids into metabolically active CoA-thioesters for subsequent degradation or incorporation into phospholipids. The transport and fatty acyl-CoA synthetase activities are genetically separable and are thus independent activities. Esterifies VLCFAs in the peroxisome matrix. The VLCFAs are actively transported into peroxisomes by a PXA1-PXA2 heterodimeric transporter in the peroxisomal membrane.</text>
</comment>
<dbReference type="AlphaFoldDB" id="A0A0N4UZ35"/>
<dbReference type="Gene3D" id="3.40.50.12780">
    <property type="entry name" value="N-terminal domain of ligase-like"/>
    <property type="match status" value="1"/>
</dbReference>
<evidence type="ECO:0000256" key="16">
    <source>
        <dbReference type="ARBA" id="ARBA00041297"/>
    </source>
</evidence>
<dbReference type="InterPro" id="IPR020845">
    <property type="entry name" value="AMP-binding_CS"/>
</dbReference>
<evidence type="ECO:0000313" key="26">
    <source>
        <dbReference type="Proteomes" id="UP000274131"/>
    </source>
</evidence>
<keyword evidence="13" id="KW-0576">Peroxisome</keyword>
<comment type="similarity">
    <text evidence="2">Belongs to the ATP-dependent AMP-binding enzyme family.</text>
</comment>
<dbReference type="PANTHER" id="PTHR43107:SF24">
    <property type="entry name" value="AMP-BINDING DOMAIN-CONTAINING PROTEIN"/>
    <property type="match status" value="1"/>
</dbReference>
<evidence type="ECO:0000256" key="22">
    <source>
        <dbReference type="SAM" id="Phobius"/>
    </source>
</evidence>
<evidence type="ECO:0000256" key="15">
    <source>
        <dbReference type="ARBA" id="ARBA00036527"/>
    </source>
</evidence>
<evidence type="ECO:0000256" key="1">
    <source>
        <dbReference type="ARBA" id="ARBA00004651"/>
    </source>
</evidence>
<evidence type="ECO:0000256" key="18">
    <source>
        <dbReference type="ARBA" id="ARBA00048666"/>
    </source>
</evidence>
<feature type="domain" description="AMP-binding enzyme C-terminal" evidence="24">
    <location>
        <begin position="539"/>
        <end position="619"/>
    </location>
</feature>
<dbReference type="GO" id="GO:0005524">
    <property type="term" value="F:ATP binding"/>
    <property type="evidence" value="ECO:0007669"/>
    <property type="project" value="UniProtKB-KW"/>
</dbReference>
<keyword evidence="11" id="KW-0445">Lipid transport</keyword>
<evidence type="ECO:0000256" key="17">
    <source>
        <dbReference type="ARBA" id="ARBA00046271"/>
    </source>
</evidence>